<dbReference type="RefSeq" id="WP_311596186.1">
    <property type="nucleotide sequence ID" value="NZ_JAVREM010000004.1"/>
</dbReference>
<name>A0ABU2LJZ7_9ACTN</name>
<accession>A0ABU2LJZ7</accession>
<evidence type="ECO:0000256" key="1">
    <source>
        <dbReference type="SAM" id="Phobius"/>
    </source>
</evidence>
<evidence type="ECO:0000313" key="3">
    <source>
        <dbReference type="EMBL" id="MDT0317905.1"/>
    </source>
</evidence>
<sequence>MTIRPRALARAALAACAAAVLWAAAGPAPTAAAHPFGPPSTATVSAEGSRVTITWRAAEDDWVALGQTVGAFEDPALDTVSTSLTGEQKLRRSAALRTYLLERIYVTQDGARCAGEVASLDALLAEGARLRYQCPRDIRELDVTVGALADLNEAYRTMLSAGSPASPAQTLLTATDTTQRVDFTRHAAGPARAAAVGVTGLALAVVAGAGYLLLSGRRRA</sequence>
<feature type="chain" id="PRO_5045960758" description="PE-PGRS family protein" evidence="2">
    <location>
        <begin position="24"/>
        <end position="220"/>
    </location>
</feature>
<reference evidence="4" key="1">
    <citation type="submission" date="2023-07" db="EMBL/GenBank/DDBJ databases">
        <title>30 novel species of actinomycetes from the DSMZ collection.</title>
        <authorList>
            <person name="Nouioui I."/>
        </authorList>
    </citation>
    <scope>NUCLEOTIDE SEQUENCE [LARGE SCALE GENOMIC DNA]</scope>
    <source>
        <strain evidence="4">DSM 44918</strain>
    </source>
</reference>
<evidence type="ECO:0000256" key="2">
    <source>
        <dbReference type="SAM" id="SignalP"/>
    </source>
</evidence>
<protein>
    <recommendedName>
        <fullName evidence="5">PE-PGRS family protein</fullName>
    </recommendedName>
</protein>
<feature type="signal peptide" evidence="2">
    <location>
        <begin position="1"/>
        <end position="23"/>
    </location>
</feature>
<keyword evidence="1" id="KW-1133">Transmembrane helix</keyword>
<dbReference type="EMBL" id="JAVREM010000004">
    <property type="protein sequence ID" value="MDT0317905.1"/>
    <property type="molecule type" value="Genomic_DNA"/>
</dbReference>
<gene>
    <name evidence="3" type="ORF">RNC47_06050</name>
</gene>
<keyword evidence="1" id="KW-0812">Transmembrane</keyword>
<evidence type="ECO:0000313" key="4">
    <source>
        <dbReference type="Proteomes" id="UP001183420"/>
    </source>
</evidence>
<feature type="transmembrane region" description="Helical" evidence="1">
    <location>
        <begin position="193"/>
        <end position="214"/>
    </location>
</feature>
<keyword evidence="1" id="KW-0472">Membrane</keyword>
<evidence type="ECO:0008006" key="5">
    <source>
        <dbReference type="Google" id="ProtNLM"/>
    </source>
</evidence>
<keyword evidence="2" id="KW-0732">Signal</keyword>
<organism evidence="3 4">
    <name type="scientific">Streptomyces millisiae</name>
    <dbReference type="NCBI Taxonomy" id="3075542"/>
    <lineage>
        <taxon>Bacteria</taxon>
        <taxon>Bacillati</taxon>
        <taxon>Actinomycetota</taxon>
        <taxon>Actinomycetes</taxon>
        <taxon>Kitasatosporales</taxon>
        <taxon>Streptomycetaceae</taxon>
        <taxon>Streptomyces</taxon>
    </lineage>
</organism>
<keyword evidence="4" id="KW-1185">Reference proteome</keyword>
<proteinExistence type="predicted"/>
<dbReference type="Proteomes" id="UP001183420">
    <property type="component" value="Unassembled WGS sequence"/>
</dbReference>
<comment type="caution">
    <text evidence="3">The sequence shown here is derived from an EMBL/GenBank/DDBJ whole genome shotgun (WGS) entry which is preliminary data.</text>
</comment>